<feature type="compositionally biased region" description="Basic and acidic residues" evidence="1">
    <location>
        <begin position="21"/>
        <end position="50"/>
    </location>
</feature>
<evidence type="ECO:0000313" key="2">
    <source>
        <dbReference type="EMBL" id="KAJ1177174.1"/>
    </source>
</evidence>
<gene>
    <name evidence="2" type="ORF">NDU88_002436</name>
</gene>
<accession>A0AAV7TML0</accession>
<dbReference type="EMBL" id="JANPWB010000006">
    <property type="protein sequence ID" value="KAJ1177174.1"/>
    <property type="molecule type" value="Genomic_DNA"/>
</dbReference>
<keyword evidence="3" id="KW-1185">Reference proteome</keyword>
<dbReference type="AlphaFoldDB" id="A0AAV7TML0"/>
<feature type="compositionally biased region" description="Polar residues" evidence="1">
    <location>
        <begin position="1"/>
        <end position="11"/>
    </location>
</feature>
<proteinExistence type="predicted"/>
<reference evidence="2" key="1">
    <citation type="journal article" date="2022" name="bioRxiv">
        <title>Sequencing and chromosome-scale assembly of the giantPleurodeles waltlgenome.</title>
        <authorList>
            <person name="Brown T."/>
            <person name="Elewa A."/>
            <person name="Iarovenko S."/>
            <person name="Subramanian E."/>
            <person name="Araus A.J."/>
            <person name="Petzold A."/>
            <person name="Susuki M."/>
            <person name="Suzuki K.-i.T."/>
            <person name="Hayashi T."/>
            <person name="Toyoda A."/>
            <person name="Oliveira C."/>
            <person name="Osipova E."/>
            <person name="Leigh N.D."/>
            <person name="Simon A."/>
            <person name="Yun M.H."/>
        </authorList>
    </citation>
    <scope>NUCLEOTIDE SEQUENCE</scope>
    <source>
        <strain evidence="2">20211129_DDA</strain>
        <tissue evidence="2">Liver</tissue>
    </source>
</reference>
<organism evidence="2 3">
    <name type="scientific">Pleurodeles waltl</name>
    <name type="common">Iberian ribbed newt</name>
    <dbReference type="NCBI Taxonomy" id="8319"/>
    <lineage>
        <taxon>Eukaryota</taxon>
        <taxon>Metazoa</taxon>
        <taxon>Chordata</taxon>
        <taxon>Craniata</taxon>
        <taxon>Vertebrata</taxon>
        <taxon>Euteleostomi</taxon>
        <taxon>Amphibia</taxon>
        <taxon>Batrachia</taxon>
        <taxon>Caudata</taxon>
        <taxon>Salamandroidea</taxon>
        <taxon>Salamandridae</taxon>
        <taxon>Pleurodelinae</taxon>
        <taxon>Pleurodeles</taxon>
    </lineage>
</organism>
<protein>
    <submittedName>
        <fullName evidence="2">Uncharacterized protein</fullName>
    </submittedName>
</protein>
<evidence type="ECO:0000313" key="3">
    <source>
        <dbReference type="Proteomes" id="UP001066276"/>
    </source>
</evidence>
<feature type="region of interest" description="Disordered" evidence="1">
    <location>
        <begin position="1"/>
        <end position="80"/>
    </location>
</feature>
<dbReference type="Proteomes" id="UP001066276">
    <property type="component" value="Chromosome 3_2"/>
</dbReference>
<feature type="compositionally biased region" description="Acidic residues" evidence="1">
    <location>
        <begin position="63"/>
        <end position="74"/>
    </location>
</feature>
<name>A0AAV7TML0_PLEWA</name>
<comment type="caution">
    <text evidence="2">The sequence shown here is derived from an EMBL/GenBank/DDBJ whole genome shotgun (WGS) entry which is preliminary data.</text>
</comment>
<evidence type="ECO:0000256" key="1">
    <source>
        <dbReference type="SAM" id="MobiDB-lite"/>
    </source>
</evidence>
<sequence length="80" mass="8992">MKSRGITSETPKTPARAARNMSREDHGTRKMETSKKQVAKETMTEVEHRVRAPSPPTAIREQLDEDTLEMDDELTNALPG</sequence>